<reference evidence="1" key="2">
    <citation type="submission" date="2025-09" db="UniProtKB">
        <authorList>
            <consortium name="Ensembl"/>
        </authorList>
    </citation>
    <scope>IDENTIFICATION</scope>
</reference>
<protein>
    <submittedName>
        <fullName evidence="1">Uncharacterized protein</fullName>
    </submittedName>
</protein>
<evidence type="ECO:0000313" key="1">
    <source>
        <dbReference type="Ensembl" id="ENSPSTP00000002008.1"/>
    </source>
</evidence>
<dbReference type="Gene3D" id="3.90.640.10">
    <property type="entry name" value="Actin, Chain A, domain 4"/>
    <property type="match status" value="1"/>
</dbReference>
<sequence>ADIRNSTSSFRKHDFLKPTGRKTITKKINMGVPFSRGVSTPCPVGVRGTGKVCKHTSTTHKRPAACPHCLIRSDKYVQEEGHKPKELWNAQIPLKLINSARGTVVDWNHVQDILGCILKTEMKIQPEDCTALMSVPPPCPSADKKYTDVLGAFHLPAIRLAYLNHTSLHTTEKPQLLQWAAAVVLCTWFPSTKVMVHAASLGEQMMLPWTSHIISLSMWVWERSQNTIHLQLDLKEKCCYTSLDLMRDLYLLLKEQHIDYQLLDDGCLITVGKGRFLCAGALFKPFLFGPQQPRLLQLALETWLGNTLLLGGHHYDGGRPAVWIGGSILPHSAFQVLWVYTVLPAFLGTAASRTCLTNRLSSN</sequence>
<proteinExistence type="predicted"/>
<dbReference type="InterPro" id="IPR043129">
    <property type="entry name" value="ATPase_NBD"/>
</dbReference>
<dbReference type="InterPro" id="IPR004000">
    <property type="entry name" value="Actin"/>
</dbReference>
<dbReference type="SUPFAM" id="SSF53067">
    <property type="entry name" value="Actin-like ATPase domain"/>
    <property type="match status" value="2"/>
</dbReference>
<dbReference type="Gene3D" id="3.30.420.40">
    <property type="match status" value="1"/>
</dbReference>
<dbReference type="Proteomes" id="UP000694428">
    <property type="component" value="Unplaced"/>
</dbReference>
<dbReference type="AlphaFoldDB" id="A0A8C9ELM5"/>
<name>A0A8C9ELM5_PAVCR</name>
<dbReference type="PANTHER" id="PTHR11937">
    <property type="entry name" value="ACTIN"/>
    <property type="match status" value="1"/>
</dbReference>
<evidence type="ECO:0000313" key="2">
    <source>
        <dbReference type="Proteomes" id="UP000694428"/>
    </source>
</evidence>
<reference evidence="1" key="1">
    <citation type="submission" date="2025-08" db="UniProtKB">
        <authorList>
            <consortium name="Ensembl"/>
        </authorList>
    </citation>
    <scope>IDENTIFICATION</scope>
</reference>
<accession>A0A8C9ELM5</accession>
<keyword evidence="2" id="KW-1185">Reference proteome</keyword>
<dbReference type="Ensembl" id="ENSPSTT00000002118.1">
    <property type="protein sequence ID" value="ENSPSTP00000002008.1"/>
    <property type="gene ID" value="ENSPSTG00000001530.1"/>
</dbReference>
<organism evidence="1 2">
    <name type="scientific">Pavo cristatus</name>
    <name type="common">Indian peafowl</name>
    <name type="synonym">Blue peafowl</name>
    <dbReference type="NCBI Taxonomy" id="9049"/>
    <lineage>
        <taxon>Eukaryota</taxon>
        <taxon>Metazoa</taxon>
        <taxon>Chordata</taxon>
        <taxon>Craniata</taxon>
        <taxon>Vertebrata</taxon>
        <taxon>Euteleostomi</taxon>
        <taxon>Archelosauria</taxon>
        <taxon>Archosauria</taxon>
        <taxon>Dinosauria</taxon>
        <taxon>Saurischia</taxon>
        <taxon>Theropoda</taxon>
        <taxon>Coelurosauria</taxon>
        <taxon>Aves</taxon>
        <taxon>Neognathae</taxon>
        <taxon>Galloanserae</taxon>
        <taxon>Galliformes</taxon>
        <taxon>Phasianidae</taxon>
        <taxon>Phasianinae</taxon>
        <taxon>Pavo</taxon>
    </lineage>
</organism>